<protein>
    <submittedName>
        <fullName evidence="2">Uncharacterized protein</fullName>
    </submittedName>
</protein>
<gene>
    <name evidence="2" type="ORF">Sv326_0027</name>
</gene>
<sequence length="125" mass="14289">MKTFEGRGRVDTTLEEDNRAVIFLMYLIRALSATLMISLLLYILAAGVLFIFYPVPTFPEFVLGNILAAAGMVALIFIFQVLFYFYRLRRGRLPRRSFRDIFLGYLIPILGIIATLYTAYAMGVM</sequence>
<name>A0A7D6BMW3_FERL1</name>
<feature type="transmembrane region" description="Helical" evidence="1">
    <location>
        <begin position="21"/>
        <end position="54"/>
    </location>
</feature>
<proteinExistence type="predicted"/>
<dbReference type="KEGG" id="flt:Sv326_0027"/>
<feature type="transmembrane region" description="Helical" evidence="1">
    <location>
        <begin position="66"/>
        <end position="86"/>
    </location>
</feature>
<dbReference type="Proteomes" id="UP000510821">
    <property type="component" value="Chromosome"/>
</dbReference>
<evidence type="ECO:0000256" key="1">
    <source>
        <dbReference type="SAM" id="Phobius"/>
    </source>
</evidence>
<organism evidence="2 3">
    <name type="scientific">Fermentimicrarchaeum limneticum</name>
    <dbReference type="NCBI Taxonomy" id="2795018"/>
    <lineage>
        <taxon>Archaea</taxon>
        <taxon>Candidatus Micrarchaeota</taxon>
        <taxon>Candidatus Fermentimicrarchaeales</taxon>
        <taxon>Candidatus Fermentimicrarchaeaceae</taxon>
        <taxon>Candidatus Fermentimicrarchaeum</taxon>
    </lineage>
</organism>
<feature type="transmembrane region" description="Helical" evidence="1">
    <location>
        <begin position="98"/>
        <end position="120"/>
    </location>
</feature>
<keyword evidence="1" id="KW-1133">Transmembrane helix</keyword>
<dbReference type="AlphaFoldDB" id="A0A7D6BMW3"/>
<accession>A0A7D6BMW3</accession>
<evidence type="ECO:0000313" key="3">
    <source>
        <dbReference type="Proteomes" id="UP000510821"/>
    </source>
</evidence>
<evidence type="ECO:0000313" key="2">
    <source>
        <dbReference type="EMBL" id="QLJ52202.1"/>
    </source>
</evidence>
<keyword evidence="1" id="KW-0812">Transmembrane</keyword>
<keyword evidence="1" id="KW-0472">Membrane</keyword>
<reference evidence="3" key="1">
    <citation type="submission" date="2020-07" db="EMBL/GenBank/DDBJ databases">
        <title>Metabolic diversity and evolutionary history of the archaeal phylum ###Micrarchaeota### uncovered from a freshwater lake metagenome.</title>
        <authorList>
            <person name="Kadnikov V.V."/>
            <person name="Savvichev A.S."/>
            <person name="Mardanov A.V."/>
            <person name="Beletsky A.V."/>
            <person name="Chupakov A.V."/>
            <person name="Kokryatskaya N.M."/>
            <person name="Pimenov N.V."/>
            <person name="Ravin N.V."/>
        </authorList>
    </citation>
    <scope>NUCLEOTIDE SEQUENCE [LARGE SCALE GENOMIC DNA]</scope>
</reference>
<dbReference type="EMBL" id="CP058998">
    <property type="protein sequence ID" value="QLJ52202.1"/>
    <property type="molecule type" value="Genomic_DNA"/>
</dbReference>